<dbReference type="InterPro" id="IPR002110">
    <property type="entry name" value="Ankyrin_rpt"/>
</dbReference>
<reference evidence="2 3" key="1">
    <citation type="submission" date="2021-04" db="EMBL/GenBank/DDBJ databases">
        <authorList>
            <person name="Bliznina A."/>
        </authorList>
    </citation>
    <scope>NUCLEOTIDE SEQUENCE [LARGE SCALE GENOMIC DNA]</scope>
</reference>
<dbReference type="Pfam" id="PF12796">
    <property type="entry name" value="Ank_2"/>
    <property type="match status" value="1"/>
</dbReference>
<evidence type="ECO:0000313" key="2">
    <source>
        <dbReference type="EMBL" id="CAG5094571.1"/>
    </source>
</evidence>
<dbReference type="InterPro" id="IPR013761">
    <property type="entry name" value="SAM/pointed_sf"/>
</dbReference>
<accession>A0ABN7S7K3</accession>
<dbReference type="Proteomes" id="UP001158576">
    <property type="component" value="Chromosome XSR"/>
</dbReference>
<feature type="compositionally biased region" description="Basic and acidic residues" evidence="1">
    <location>
        <begin position="20"/>
        <end position="36"/>
    </location>
</feature>
<feature type="compositionally biased region" description="Basic and acidic residues" evidence="1">
    <location>
        <begin position="1"/>
        <end position="10"/>
    </location>
</feature>
<dbReference type="SUPFAM" id="SSF48403">
    <property type="entry name" value="Ankyrin repeat"/>
    <property type="match status" value="1"/>
</dbReference>
<proteinExistence type="predicted"/>
<evidence type="ECO:0000256" key="1">
    <source>
        <dbReference type="SAM" id="MobiDB-lite"/>
    </source>
</evidence>
<sequence length="353" mass="38854">MGDRFHRAAKDGSSPQGKALLKEATSRDLNRRDKEGMTPTLIAAQEGHSEATDRGHFRIVDYICKYYEEDLVKILFMMDLAGNTAKMLATTQGHKKLIALLDRCEAELNKRNPKKVKKYKEKAKKEMEVCKKKYSKIMVRPTFLHSRSRAKINMPALDIILVRVLDVTTKTADGGNNKFLGNFTMGKRIGTVRRKEMLDMVDFSAMDEVDGTMTVSSNKNVLFGQGTVKSTTKNGASKARPDVRDIFGQNGDLDDDLAENGELGSVSAVGMISTNRFFFNNNALAEQFDHLGAAATTGGATFIAVMMSSDADLRALGVPLGPRIKILKTMDSRRAAMASIQAASSDEPETHAF</sequence>
<evidence type="ECO:0000313" key="3">
    <source>
        <dbReference type="Proteomes" id="UP001158576"/>
    </source>
</evidence>
<keyword evidence="3" id="KW-1185">Reference proteome</keyword>
<gene>
    <name evidence="2" type="ORF">OKIOD_LOCUS5232</name>
</gene>
<name>A0ABN7S7K3_OIKDI</name>
<dbReference type="InterPro" id="IPR036770">
    <property type="entry name" value="Ankyrin_rpt-contain_sf"/>
</dbReference>
<dbReference type="Gene3D" id="1.10.150.50">
    <property type="entry name" value="Transcription Factor, Ets-1"/>
    <property type="match status" value="1"/>
</dbReference>
<protein>
    <submittedName>
        <fullName evidence="2">Oidioi.mRNA.OKI2018_I69.XSR.g13674.t1.cds</fullName>
    </submittedName>
</protein>
<organism evidence="2 3">
    <name type="scientific">Oikopleura dioica</name>
    <name type="common">Tunicate</name>
    <dbReference type="NCBI Taxonomy" id="34765"/>
    <lineage>
        <taxon>Eukaryota</taxon>
        <taxon>Metazoa</taxon>
        <taxon>Chordata</taxon>
        <taxon>Tunicata</taxon>
        <taxon>Appendicularia</taxon>
        <taxon>Copelata</taxon>
        <taxon>Oikopleuridae</taxon>
        <taxon>Oikopleura</taxon>
    </lineage>
</organism>
<feature type="region of interest" description="Disordered" evidence="1">
    <location>
        <begin position="1"/>
        <end position="38"/>
    </location>
</feature>
<dbReference type="EMBL" id="OU015569">
    <property type="protein sequence ID" value="CAG5094571.1"/>
    <property type="molecule type" value="Genomic_DNA"/>
</dbReference>
<dbReference type="Gene3D" id="1.25.40.20">
    <property type="entry name" value="Ankyrin repeat-containing domain"/>
    <property type="match status" value="1"/>
</dbReference>